<evidence type="ECO:0000313" key="4">
    <source>
        <dbReference type="EMBL" id="CAK9184087.1"/>
    </source>
</evidence>
<name>A0ABC8UTH4_9AQUA</name>
<feature type="compositionally biased region" description="Basic and acidic residues" evidence="2">
    <location>
        <begin position="1"/>
        <end position="14"/>
    </location>
</feature>
<sequence>MNEIEEHHIENIAEKKKKKKKKKKEMDGVERRRQRWRQLKQRLGFKGMGCCGSSWGLRVSDMATREEEEQEELTHQEYYQEQPIRRHVGQIQANSNTQPPCVGQIQANFNVYPPWVAQIPANSVVYSPWLAQTPANSDVYPPRVGQIPGNSGVNLATALAAERHMREVGPTTGAPLKSLMRMFEETDGVDFKKRKKRENAGEIDSLCCVCMERNKGAAFIPCGHTYCRVCSGELWLNRGSCPLCNRKINQILDIF</sequence>
<evidence type="ECO:0000256" key="1">
    <source>
        <dbReference type="PROSITE-ProRule" id="PRU00175"/>
    </source>
</evidence>
<dbReference type="Proteomes" id="UP001642360">
    <property type="component" value="Unassembled WGS sequence"/>
</dbReference>
<reference evidence="4 5" key="1">
    <citation type="submission" date="2024-02" db="EMBL/GenBank/DDBJ databases">
        <authorList>
            <person name="Vignale AGUSTIN F."/>
            <person name="Sosa J E."/>
            <person name="Modenutti C."/>
        </authorList>
    </citation>
    <scope>NUCLEOTIDE SEQUENCE [LARGE SCALE GENOMIC DNA]</scope>
</reference>
<feature type="region of interest" description="Disordered" evidence="2">
    <location>
        <begin position="1"/>
        <end position="33"/>
    </location>
</feature>
<keyword evidence="1" id="KW-0862">Zinc</keyword>
<evidence type="ECO:0000256" key="2">
    <source>
        <dbReference type="SAM" id="MobiDB-lite"/>
    </source>
</evidence>
<evidence type="ECO:0000259" key="3">
    <source>
        <dbReference type="PROSITE" id="PS50089"/>
    </source>
</evidence>
<dbReference type="EMBL" id="CAUOFW020008836">
    <property type="protein sequence ID" value="CAK9184087.1"/>
    <property type="molecule type" value="Genomic_DNA"/>
</dbReference>
<dbReference type="InterPro" id="IPR013083">
    <property type="entry name" value="Znf_RING/FYVE/PHD"/>
</dbReference>
<dbReference type="SMART" id="SM00184">
    <property type="entry name" value="RING"/>
    <property type="match status" value="1"/>
</dbReference>
<organism evidence="4 5">
    <name type="scientific">Ilex paraguariensis</name>
    <name type="common">yerba mate</name>
    <dbReference type="NCBI Taxonomy" id="185542"/>
    <lineage>
        <taxon>Eukaryota</taxon>
        <taxon>Viridiplantae</taxon>
        <taxon>Streptophyta</taxon>
        <taxon>Embryophyta</taxon>
        <taxon>Tracheophyta</taxon>
        <taxon>Spermatophyta</taxon>
        <taxon>Magnoliopsida</taxon>
        <taxon>eudicotyledons</taxon>
        <taxon>Gunneridae</taxon>
        <taxon>Pentapetalae</taxon>
        <taxon>asterids</taxon>
        <taxon>campanulids</taxon>
        <taxon>Aquifoliales</taxon>
        <taxon>Aquifoliaceae</taxon>
        <taxon>Ilex</taxon>
    </lineage>
</organism>
<dbReference type="PANTHER" id="PTHR46629">
    <property type="entry name" value="OS01G0917900 PROTEIN"/>
    <property type="match status" value="1"/>
</dbReference>
<accession>A0ABC8UTH4</accession>
<protein>
    <recommendedName>
        <fullName evidence="3">RING-type domain-containing protein</fullName>
    </recommendedName>
</protein>
<dbReference type="AlphaFoldDB" id="A0ABC8UTH4"/>
<dbReference type="InterPro" id="IPR001841">
    <property type="entry name" value="Znf_RING"/>
</dbReference>
<gene>
    <name evidence="4" type="ORF">ILEXP_LOCUS54379</name>
</gene>
<evidence type="ECO:0000313" key="5">
    <source>
        <dbReference type="Proteomes" id="UP001642360"/>
    </source>
</evidence>
<dbReference type="PROSITE" id="PS50089">
    <property type="entry name" value="ZF_RING_2"/>
    <property type="match status" value="1"/>
</dbReference>
<feature type="domain" description="RING-type" evidence="3">
    <location>
        <begin position="207"/>
        <end position="245"/>
    </location>
</feature>
<dbReference type="SUPFAM" id="SSF57850">
    <property type="entry name" value="RING/U-box"/>
    <property type="match status" value="1"/>
</dbReference>
<keyword evidence="1" id="KW-0863">Zinc-finger</keyword>
<proteinExistence type="predicted"/>
<comment type="caution">
    <text evidence="4">The sequence shown here is derived from an EMBL/GenBank/DDBJ whole genome shotgun (WGS) entry which is preliminary data.</text>
</comment>
<keyword evidence="5" id="KW-1185">Reference proteome</keyword>
<dbReference type="Gene3D" id="3.30.40.10">
    <property type="entry name" value="Zinc/RING finger domain, C3HC4 (zinc finger)"/>
    <property type="match status" value="1"/>
</dbReference>
<dbReference type="Pfam" id="PF13920">
    <property type="entry name" value="zf-C3HC4_3"/>
    <property type="match status" value="1"/>
</dbReference>
<keyword evidence="1" id="KW-0479">Metal-binding</keyword>
<dbReference type="GO" id="GO:0008270">
    <property type="term" value="F:zinc ion binding"/>
    <property type="evidence" value="ECO:0007669"/>
    <property type="project" value="UniProtKB-KW"/>
</dbReference>